<evidence type="ECO:0000313" key="2">
    <source>
        <dbReference type="EMBL" id="KAK0432714.1"/>
    </source>
</evidence>
<reference evidence="2" key="1">
    <citation type="submission" date="2023-06" db="EMBL/GenBank/DDBJ databases">
        <authorList>
            <consortium name="Lawrence Berkeley National Laboratory"/>
            <person name="Ahrendt S."/>
            <person name="Sahu N."/>
            <person name="Indic B."/>
            <person name="Wong-Bajracharya J."/>
            <person name="Merenyi Z."/>
            <person name="Ke H.-M."/>
            <person name="Monk M."/>
            <person name="Kocsube S."/>
            <person name="Drula E."/>
            <person name="Lipzen A."/>
            <person name="Balint B."/>
            <person name="Henrissat B."/>
            <person name="Andreopoulos B."/>
            <person name="Martin F.M."/>
            <person name="Harder C.B."/>
            <person name="Rigling D."/>
            <person name="Ford K.L."/>
            <person name="Foster G.D."/>
            <person name="Pangilinan J."/>
            <person name="Papanicolaou A."/>
            <person name="Barry K."/>
            <person name="LaButti K."/>
            <person name="Viragh M."/>
            <person name="Koriabine M."/>
            <person name="Yan M."/>
            <person name="Riley R."/>
            <person name="Champramary S."/>
            <person name="Plett K.L."/>
            <person name="Tsai I.J."/>
            <person name="Slot J."/>
            <person name="Sipos G."/>
            <person name="Plett J."/>
            <person name="Nagy L.G."/>
            <person name="Grigoriev I.V."/>
        </authorList>
    </citation>
    <scope>NUCLEOTIDE SEQUENCE</scope>
    <source>
        <strain evidence="2">FPL87.14</strain>
    </source>
</reference>
<dbReference type="Proteomes" id="UP001175226">
    <property type="component" value="Unassembled WGS sequence"/>
</dbReference>
<proteinExistence type="predicted"/>
<name>A0AA39J0U2_9AGAR</name>
<evidence type="ECO:0000256" key="1">
    <source>
        <dbReference type="SAM" id="MobiDB-lite"/>
    </source>
</evidence>
<feature type="region of interest" description="Disordered" evidence="1">
    <location>
        <begin position="124"/>
        <end position="148"/>
    </location>
</feature>
<comment type="caution">
    <text evidence="2">The sequence shown here is derived from an EMBL/GenBank/DDBJ whole genome shotgun (WGS) entry which is preliminary data.</text>
</comment>
<dbReference type="EMBL" id="JAUEPT010000090">
    <property type="protein sequence ID" value="KAK0432714.1"/>
    <property type="molecule type" value="Genomic_DNA"/>
</dbReference>
<protein>
    <submittedName>
        <fullName evidence="2">Uncharacterized protein</fullName>
    </submittedName>
</protein>
<feature type="compositionally biased region" description="Low complexity" evidence="1">
    <location>
        <begin position="137"/>
        <end position="148"/>
    </location>
</feature>
<accession>A0AA39J0U2</accession>
<keyword evidence="3" id="KW-1185">Reference proteome</keyword>
<dbReference type="AlphaFoldDB" id="A0AA39J0U2"/>
<evidence type="ECO:0000313" key="3">
    <source>
        <dbReference type="Proteomes" id="UP001175226"/>
    </source>
</evidence>
<organism evidence="2 3">
    <name type="scientific">Armillaria borealis</name>
    <dbReference type="NCBI Taxonomy" id="47425"/>
    <lineage>
        <taxon>Eukaryota</taxon>
        <taxon>Fungi</taxon>
        <taxon>Dikarya</taxon>
        <taxon>Basidiomycota</taxon>
        <taxon>Agaricomycotina</taxon>
        <taxon>Agaricomycetes</taxon>
        <taxon>Agaricomycetidae</taxon>
        <taxon>Agaricales</taxon>
        <taxon>Marasmiineae</taxon>
        <taxon>Physalacriaceae</taxon>
        <taxon>Armillaria</taxon>
    </lineage>
</organism>
<sequence>MSAPTRFNDEEMGYFKICIPGYQDARQGHISMVVFKAQVTEGYLDFYPFPFSEDDLDQYTPHERLARSAARMLQLRRDISDALEWLDSTLGPVSPSQLSQDSETLACHVCPRRLGSECPFASPVDETSDDDEHFPDSASEGEFSSGSEMDWSVEGDLMVQLIDDGPGEISELSLPILGVSSELADLPDLSFRSEGSSGITVFSLPLPFELDRAVLLDILTSMELEEVLQRIDAMNAAGEDGKKEDICDVFGMVGTINIKMGRVNPAV</sequence>
<gene>
    <name evidence="2" type="ORF">EV421DRAFT_1910692</name>
</gene>